<dbReference type="Gene3D" id="3.60.21.10">
    <property type="match status" value="1"/>
</dbReference>
<dbReference type="GO" id="GO:0016791">
    <property type="term" value="F:phosphatase activity"/>
    <property type="evidence" value="ECO:0007669"/>
    <property type="project" value="TreeGrafter"/>
</dbReference>
<proteinExistence type="predicted"/>
<sequence length="353" mass="40811">MTYRYRQTLPDTPLDIVGDVHGEFTALQNLLRHLGYDSEGRHPGGRRLVFVGDLCDRGPDSPAVLKWVKRAQEQGLAYVALGNHELNLLVDDRKDGSGWLFDSRAEKDGVNYAPWRRADEAEKNEFTAWLAEQPIICERADIRIIHAAWLPEMFPRLDDAQARGEDLVTQYHRFDQELKQQLQTASWYEDYRYEQQHYAELAENPDQAPPPMPATAQYDFARGKAHPLRALTSGVEKLVSELFYAGGRWRGTGRCPWWEDYREDVPVVIGHYWRTWQPDPNTVAAERNLLPTQPTAWHGAKNNVFCVDFSIGASWRVRKFPEKYPPQQFRLAALRWPERTLMFDDGEVVATDK</sequence>
<evidence type="ECO:0000313" key="3">
    <source>
        <dbReference type="Proteomes" id="UP000272412"/>
    </source>
</evidence>
<organism evidence="2 3">
    <name type="scientific">Neisseria weixii</name>
    <dbReference type="NCBI Taxonomy" id="1853276"/>
    <lineage>
        <taxon>Bacteria</taxon>
        <taxon>Pseudomonadati</taxon>
        <taxon>Pseudomonadota</taxon>
        <taxon>Betaproteobacteria</taxon>
        <taxon>Neisseriales</taxon>
        <taxon>Neisseriaceae</taxon>
        <taxon>Neisseria</taxon>
    </lineage>
</organism>
<dbReference type="PANTHER" id="PTHR42850:SF7">
    <property type="entry name" value="BIS(5'-NUCLEOSYL)-TETRAPHOSPHATASE PRPE [ASYMMETRICAL]"/>
    <property type="match status" value="1"/>
</dbReference>
<gene>
    <name evidence="2" type="ORF">EGK74_06570</name>
</gene>
<dbReference type="InterPro" id="IPR050126">
    <property type="entry name" value="Ap4A_hydrolase"/>
</dbReference>
<dbReference type="Pfam" id="PF00149">
    <property type="entry name" value="Metallophos"/>
    <property type="match status" value="1"/>
</dbReference>
<keyword evidence="3" id="KW-1185">Reference proteome</keyword>
<evidence type="ECO:0000259" key="1">
    <source>
        <dbReference type="Pfam" id="PF00149"/>
    </source>
</evidence>
<name>A0A3N4N0E6_9NEIS</name>
<feature type="domain" description="Calcineurin-like phosphoesterase" evidence="1">
    <location>
        <begin position="14"/>
        <end position="143"/>
    </location>
</feature>
<dbReference type="InterPro" id="IPR029052">
    <property type="entry name" value="Metallo-depent_PP-like"/>
</dbReference>
<accession>A0A3N4N0E6</accession>
<dbReference type="GO" id="GO:0005737">
    <property type="term" value="C:cytoplasm"/>
    <property type="evidence" value="ECO:0007669"/>
    <property type="project" value="TreeGrafter"/>
</dbReference>
<dbReference type="OrthoDB" id="9807890at2"/>
<evidence type="ECO:0000313" key="2">
    <source>
        <dbReference type="EMBL" id="RPD87176.1"/>
    </source>
</evidence>
<protein>
    <submittedName>
        <fullName evidence="2">Serine/threonine protein phosphatase</fullName>
    </submittedName>
</protein>
<dbReference type="PANTHER" id="PTHR42850">
    <property type="entry name" value="METALLOPHOSPHOESTERASE"/>
    <property type="match status" value="1"/>
</dbReference>
<dbReference type="InterPro" id="IPR004843">
    <property type="entry name" value="Calcineurin-like_PHP"/>
</dbReference>
<dbReference type="SUPFAM" id="SSF56300">
    <property type="entry name" value="Metallo-dependent phosphatases"/>
    <property type="match status" value="1"/>
</dbReference>
<dbReference type="RefSeq" id="WP_123804454.1">
    <property type="nucleotide sequence ID" value="NZ_RPFL01000015.1"/>
</dbReference>
<dbReference type="Proteomes" id="UP000272412">
    <property type="component" value="Unassembled WGS sequence"/>
</dbReference>
<dbReference type="EMBL" id="RPFL01000015">
    <property type="protein sequence ID" value="RPD87176.1"/>
    <property type="molecule type" value="Genomic_DNA"/>
</dbReference>
<reference evidence="2 3" key="1">
    <citation type="submission" date="2018-11" db="EMBL/GenBank/DDBJ databases">
        <title>Neisseria weixii sp. nov. isolated from the rectal contents of plateau pika (Ochotona cruzoniae).</title>
        <authorList>
            <person name="Zhang G."/>
        </authorList>
    </citation>
    <scope>NUCLEOTIDE SEQUENCE [LARGE SCALE GENOMIC DNA]</scope>
    <source>
        <strain evidence="2 3">10009</strain>
    </source>
</reference>
<comment type="caution">
    <text evidence="2">The sequence shown here is derived from an EMBL/GenBank/DDBJ whole genome shotgun (WGS) entry which is preliminary data.</text>
</comment>
<dbReference type="AlphaFoldDB" id="A0A3N4N0E6"/>